<evidence type="ECO:0000313" key="1">
    <source>
        <dbReference type="EMBL" id="QUW04038.1"/>
    </source>
</evidence>
<dbReference type="Gene3D" id="3.30.70.1200">
    <property type="entry name" value="Crispr-associated protein, domain 1"/>
    <property type="match status" value="1"/>
</dbReference>
<evidence type="ECO:0000313" key="2">
    <source>
        <dbReference type="Proteomes" id="UP000676506"/>
    </source>
</evidence>
<dbReference type="NCBIfam" id="TIGR01907">
    <property type="entry name" value="casE_Cse3"/>
    <property type="match status" value="1"/>
</dbReference>
<dbReference type="Pfam" id="PF08798">
    <property type="entry name" value="CRISPR_assoc"/>
    <property type="match status" value="1"/>
</dbReference>
<sequence>MIYLSQLTLNPTNRHVFRLLRTPYHTHAAIMRAFPPGDRPAEGRHAGNGRVLFRVEPARPATGPWVTVLVQSLTAPNWEPLRAELGASLHVEQRSLEPKFRVGQQFRFRLRANPTVRCHKAEGNRKPGQRYGIYGEEPLFKWLVRKGNPPGGSNRGGFSVAKGELWMVDEGHWTAWREAPPALTEADPFQADGGAKKLEKTGQSLTIHTVLFEGRLTVTQPDAFVETLKFGIGSAKGFGCGLLSLARR</sequence>
<keyword evidence="2" id="KW-1185">Reference proteome</keyword>
<dbReference type="CDD" id="cd09727">
    <property type="entry name" value="Cas6_I-E"/>
    <property type="match status" value="1"/>
</dbReference>
<dbReference type="InterPro" id="IPR010179">
    <property type="entry name" value="CRISPR-assoc_prot_Cse3"/>
</dbReference>
<reference evidence="1 2" key="1">
    <citation type="submission" date="2021-03" db="EMBL/GenBank/DDBJ databases">
        <title>Genomic and phenotypic characterization of Chloracidobacterium isolates provides evidence for multiple species.</title>
        <authorList>
            <person name="Saini M.K."/>
            <person name="Costas A.M.G."/>
            <person name="Tank M."/>
            <person name="Bryant D.A."/>
        </authorList>
    </citation>
    <scope>NUCLEOTIDE SEQUENCE [LARGE SCALE GENOMIC DNA]</scope>
    <source>
        <strain evidence="1 2">BV2-C</strain>
    </source>
</reference>
<accession>A0ABX8BB01</accession>
<dbReference type="SUPFAM" id="SSF117987">
    <property type="entry name" value="CRISPR-associated protein"/>
    <property type="match status" value="2"/>
</dbReference>
<proteinExistence type="predicted"/>
<organism evidence="1 2">
    <name type="scientific">Chloracidobacterium validum</name>
    <dbReference type="NCBI Taxonomy" id="2821543"/>
    <lineage>
        <taxon>Bacteria</taxon>
        <taxon>Pseudomonadati</taxon>
        <taxon>Acidobacteriota</taxon>
        <taxon>Terriglobia</taxon>
        <taxon>Terriglobales</taxon>
        <taxon>Acidobacteriaceae</taxon>
        <taxon>Chloracidobacterium</taxon>
    </lineage>
</organism>
<dbReference type="EMBL" id="CP072649">
    <property type="protein sequence ID" value="QUW04038.1"/>
    <property type="molecule type" value="Genomic_DNA"/>
</dbReference>
<dbReference type="RefSeq" id="WP_211429927.1">
    <property type="nucleotide sequence ID" value="NZ_CP072649.1"/>
</dbReference>
<dbReference type="Gene3D" id="3.30.70.1210">
    <property type="entry name" value="Crispr-associated protein, domain 2"/>
    <property type="match status" value="1"/>
</dbReference>
<name>A0ABX8BB01_9BACT</name>
<dbReference type="Proteomes" id="UP000676506">
    <property type="component" value="Chromosome 2"/>
</dbReference>
<protein>
    <submittedName>
        <fullName evidence="1">Type I-E CRISPR-associated protein Cas6/Cse3/CasE</fullName>
    </submittedName>
</protein>
<gene>
    <name evidence="1" type="primary">cas6e</name>
    <name evidence="1" type="ORF">J8C06_13375</name>
</gene>
<dbReference type="SMART" id="SM01101">
    <property type="entry name" value="CRISPR_assoc"/>
    <property type="match status" value="1"/>
</dbReference>